<dbReference type="PANTHER" id="PTHR13675">
    <property type="entry name" value="LYR MOTIF-CONTAINING PROTEIN 2"/>
    <property type="match status" value="1"/>
</dbReference>
<dbReference type="EMBL" id="GAKP01001305">
    <property type="protein sequence ID" value="JAC57647.1"/>
    <property type="molecule type" value="Transcribed_RNA"/>
</dbReference>
<accession>A0A034WV48</accession>
<evidence type="ECO:0000256" key="6">
    <source>
        <dbReference type="ARBA" id="ARBA00044735"/>
    </source>
</evidence>
<reference evidence="11" key="2">
    <citation type="submission" date="2025-04" db="UniProtKB">
        <authorList>
            <consortium name="RefSeq"/>
        </authorList>
    </citation>
    <scope>IDENTIFICATION</scope>
    <source>
        <strain evidence="11">Punador</strain>
    </source>
</reference>
<dbReference type="InterPro" id="IPR008011">
    <property type="entry name" value="Complex1_LYR_dom"/>
</dbReference>
<feature type="region of interest" description="Disordered" evidence="7">
    <location>
        <begin position="88"/>
        <end position="109"/>
    </location>
</feature>
<evidence type="ECO:0000313" key="11">
    <source>
        <dbReference type="RefSeq" id="XP_011209091.1"/>
    </source>
</evidence>
<keyword evidence="10" id="KW-1185">Reference proteome</keyword>
<dbReference type="KEGG" id="bdr:105230171"/>
<dbReference type="InterPro" id="IPR045293">
    <property type="entry name" value="Complex1_LYR_LYRM2"/>
</dbReference>
<dbReference type="RefSeq" id="XP_011209091.1">
    <property type="nucleotide sequence ID" value="XM_011210789.3"/>
</dbReference>
<comment type="similarity">
    <text evidence="2">Belongs to the complex I LYR family.</text>
</comment>
<dbReference type="Proteomes" id="UP001652620">
    <property type="component" value="Chromosome 3"/>
</dbReference>
<keyword evidence="4" id="KW-0496">Mitochondrion</keyword>
<comment type="subcellular location">
    <subcellularLocation>
        <location evidence="1">Mitochondrion</location>
    </subcellularLocation>
</comment>
<dbReference type="PANTHER" id="PTHR13675:SF0">
    <property type="entry name" value="LYR MOTIF-CONTAINING PROTEIN 2"/>
    <property type="match status" value="1"/>
</dbReference>
<organism evidence="9">
    <name type="scientific">Bactrocera dorsalis</name>
    <name type="common">Oriental fruit fly</name>
    <name type="synonym">Dacus dorsalis</name>
    <dbReference type="NCBI Taxonomy" id="27457"/>
    <lineage>
        <taxon>Eukaryota</taxon>
        <taxon>Metazoa</taxon>
        <taxon>Ecdysozoa</taxon>
        <taxon>Arthropoda</taxon>
        <taxon>Hexapoda</taxon>
        <taxon>Insecta</taxon>
        <taxon>Pterygota</taxon>
        <taxon>Neoptera</taxon>
        <taxon>Endopterygota</taxon>
        <taxon>Diptera</taxon>
        <taxon>Brachycera</taxon>
        <taxon>Muscomorpha</taxon>
        <taxon>Tephritoidea</taxon>
        <taxon>Tephritidae</taxon>
        <taxon>Bactrocera</taxon>
        <taxon>Bactrocera</taxon>
    </lineage>
</organism>
<dbReference type="AlphaFoldDB" id="A0A034WV48"/>
<keyword evidence="3" id="KW-0809">Transit peptide</keyword>
<dbReference type="OrthoDB" id="74240at2759"/>
<evidence type="ECO:0000256" key="4">
    <source>
        <dbReference type="ARBA" id="ARBA00023128"/>
    </source>
</evidence>
<evidence type="ECO:0000256" key="2">
    <source>
        <dbReference type="ARBA" id="ARBA00009508"/>
    </source>
</evidence>
<evidence type="ECO:0000313" key="9">
    <source>
        <dbReference type="EMBL" id="JAC57648.1"/>
    </source>
</evidence>
<evidence type="ECO:0000256" key="1">
    <source>
        <dbReference type="ARBA" id="ARBA00004173"/>
    </source>
</evidence>
<evidence type="ECO:0000313" key="10">
    <source>
        <dbReference type="Proteomes" id="UP001652620"/>
    </source>
</evidence>
<dbReference type="GeneID" id="105230171"/>
<protein>
    <recommendedName>
        <fullName evidence="5">LYR motif-containing protein 2</fullName>
    </recommendedName>
</protein>
<reference evidence="9" key="1">
    <citation type="journal article" date="2014" name="BMC Genomics">
        <title>Characterizing the developmental transcriptome of the oriental fruit fly, Bactrocera dorsalis (Diptera: Tephritidae) through comparative genomic analysis with Drosophila melanogaster utilizing modENCODE datasets.</title>
        <authorList>
            <person name="Geib S.M."/>
            <person name="Calla B."/>
            <person name="Hall B."/>
            <person name="Hou S."/>
            <person name="Manoukis N.C."/>
        </authorList>
    </citation>
    <scope>NUCLEOTIDE SEQUENCE</scope>
    <source>
        <strain evidence="9">Punador</strain>
    </source>
</reference>
<evidence type="ECO:0000256" key="5">
    <source>
        <dbReference type="ARBA" id="ARBA00026235"/>
    </source>
</evidence>
<comment type="function">
    <text evidence="6">Involved in efficient integration of the N-module into mitochondrial respiratory chain complex I.</text>
</comment>
<dbReference type="EMBL" id="GAKP01001304">
    <property type="protein sequence ID" value="JAC57648.1"/>
    <property type="molecule type" value="Transcribed_RNA"/>
</dbReference>
<evidence type="ECO:0000256" key="7">
    <source>
        <dbReference type="SAM" id="MobiDB-lite"/>
    </source>
</evidence>
<feature type="compositionally biased region" description="Basic and acidic residues" evidence="7">
    <location>
        <begin position="98"/>
        <end position="109"/>
    </location>
</feature>
<dbReference type="GO" id="GO:0005739">
    <property type="term" value="C:mitochondrion"/>
    <property type="evidence" value="ECO:0007669"/>
    <property type="project" value="UniProtKB-SubCell"/>
</dbReference>
<gene>
    <name evidence="9" type="primary">LYRM2</name>
    <name evidence="11" type="synonym">LOC105230171</name>
</gene>
<dbReference type="Pfam" id="PF05347">
    <property type="entry name" value="Complex1_LYR"/>
    <property type="match status" value="1"/>
</dbReference>
<feature type="domain" description="Complex 1 LYR protein" evidence="8">
    <location>
        <begin position="18"/>
        <end position="75"/>
    </location>
</feature>
<dbReference type="OMA" id="YMRDWAR"/>
<evidence type="ECO:0000259" key="8">
    <source>
        <dbReference type="Pfam" id="PF05347"/>
    </source>
</evidence>
<proteinExistence type="inferred from homology"/>
<name>A0A034WV48_BACDO</name>
<sequence>MTKLPQTALNLKQFMLRQEVLKLYREIFRTIRLVPDKSNQRELRDWARHDFRTHSGQTDELAIKMMLQYGRRSLTELQTSLDLSGISKEKANSAVAQESKRTHSEEIKS</sequence>
<evidence type="ECO:0000256" key="3">
    <source>
        <dbReference type="ARBA" id="ARBA00022946"/>
    </source>
</evidence>
<dbReference type="CDD" id="cd20262">
    <property type="entry name" value="Complex1_LYR_LYRM2"/>
    <property type="match status" value="1"/>
</dbReference>